<evidence type="ECO:0000256" key="1">
    <source>
        <dbReference type="ARBA" id="ARBA00001033"/>
    </source>
</evidence>
<dbReference type="CDD" id="cd01639">
    <property type="entry name" value="IMPase"/>
    <property type="match status" value="1"/>
</dbReference>
<dbReference type="PRINTS" id="PR00377">
    <property type="entry name" value="IMPHPHTASES"/>
</dbReference>
<dbReference type="PROSITE" id="PS00630">
    <property type="entry name" value="IMP_2"/>
    <property type="match status" value="1"/>
</dbReference>
<dbReference type="InterPro" id="IPR033942">
    <property type="entry name" value="IMPase"/>
</dbReference>
<organism evidence="9 10">
    <name type="scientific">Luteibacter sahnii</name>
    <dbReference type="NCBI Taxonomy" id="3021977"/>
    <lineage>
        <taxon>Bacteria</taxon>
        <taxon>Pseudomonadati</taxon>
        <taxon>Pseudomonadota</taxon>
        <taxon>Gammaproteobacteria</taxon>
        <taxon>Lysobacterales</taxon>
        <taxon>Rhodanobacteraceae</taxon>
        <taxon>Luteibacter</taxon>
    </lineage>
</organism>
<evidence type="ECO:0000256" key="3">
    <source>
        <dbReference type="ARBA" id="ARBA00009759"/>
    </source>
</evidence>
<gene>
    <name evidence="9" type="ORF">P3W24_08090</name>
</gene>
<dbReference type="Gene3D" id="3.40.190.80">
    <property type="match status" value="1"/>
</dbReference>
<dbReference type="SUPFAM" id="SSF56655">
    <property type="entry name" value="Carbohydrate phosphatase"/>
    <property type="match status" value="1"/>
</dbReference>
<dbReference type="RefSeq" id="WP_320549422.1">
    <property type="nucleotide sequence ID" value="NZ_JAQLOK010000001.1"/>
</dbReference>
<dbReference type="PROSITE" id="PS00629">
    <property type="entry name" value="IMP_1"/>
    <property type="match status" value="1"/>
</dbReference>
<dbReference type="EC" id="3.1.3.25" evidence="8"/>
<keyword evidence="6" id="KW-0804">Transcription</keyword>
<accession>A0ABT6BA09</accession>
<evidence type="ECO:0000313" key="9">
    <source>
        <dbReference type="EMBL" id="MDF4024918.1"/>
    </source>
</evidence>
<evidence type="ECO:0000256" key="7">
    <source>
        <dbReference type="ARBA" id="ARBA00022842"/>
    </source>
</evidence>
<evidence type="ECO:0000256" key="4">
    <source>
        <dbReference type="ARBA" id="ARBA00022723"/>
    </source>
</evidence>
<reference evidence="9 10" key="1">
    <citation type="journal article" date="2024" name="Curr. Microbiol.">
        <title>Luteibacter sahnii sp. nov., A Novel Yellow-Colored Xanthomonadin Pigment Producing Probiotic Bacterium from Healthy Rice Seed Microbiome.</title>
        <authorList>
            <person name="Jaiswal G."/>
            <person name="Rana R."/>
            <person name="Nayak P.K."/>
            <person name="Chouhan R."/>
            <person name="Gandhi S.G."/>
            <person name="Patel H.K."/>
            <person name="Patil P.B."/>
        </authorList>
    </citation>
    <scope>NUCLEOTIDE SEQUENCE [LARGE SCALE GENOMIC DNA]</scope>
    <source>
        <strain evidence="9 10">PPL201</strain>
    </source>
</reference>
<keyword evidence="4 8" id="KW-0479">Metal-binding</keyword>
<comment type="similarity">
    <text evidence="3 8">Belongs to the inositol monophosphatase superfamily.</text>
</comment>
<evidence type="ECO:0000256" key="5">
    <source>
        <dbReference type="ARBA" id="ARBA00022801"/>
    </source>
</evidence>
<comment type="cofactor">
    <cofactor evidence="2 8">
        <name>Mg(2+)</name>
        <dbReference type="ChEBI" id="CHEBI:18420"/>
    </cofactor>
</comment>
<dbReference type="PRINTS" id="PR01959">
    <property type="entry name" value="SBIMPHPHTASE"/>
</dbReference>
<dbReference type="InterPro" id="IPR020550">
    <property type="entry name" value="Inositol_monophosphatase_CS"/>
</dbReference>
<dbReference type="Proteomes" id="UP001528850">
    <property type="component" value="Unassembled WGS sequence"/>
</dbReference>
<evidence type="ECO:0000256" key="8">
    <source>
        <dbReference type="RuleBase" id="RU364068"/>
    </source>
</evidence>
<dbReference type="PANTHER" id="PTHR20854:SF4">
    <property type="entry name" value="INOSITOL-1-MONOPHOSPHATASE-RELATED"/>
    <property type="match status" value="1"/>
</dbReference>
<comment type="caution">
    <text evidence="9">The sequence shown here is derived from an EMBL/GenBank/DDBJ whole genome shotgun (WGS) entry which is preliminary data.</text>
</comment>
<dbReference type="PANTHER" id="PTHR20854">
    <property type="entry name" value="INOSITOL MONOPHOSPHATASE"/>
    <property type="match status" value="1"/>
</dbReference>
<name>A0ABT6BA09_9GAMM</name>
<keyword evidence="6" id="KW-0889">Transcription antitermination</keyword>
<keyword evidence="5 8" id="KW-0378">Hydrolase</keyword>
<evidence type="ECO:0000256" key="6">
    <source>
        <dbReference type="ARBA" id="ARBA00022814"/>
    </source>
</evidence>
<dbReference type="InterPro" id="IPR022337">
    <property type="entry name" value="Inositol_monophosphatase_SuhB"/>
</dbReference>
<dbReference type="Pfam" id="PF00459">
    <property type="entry name" value="Inositol_P"/>
    <property type="match status" value="1"/>
</dbReference>
<sequence length="269" mass="29057">MPRPAVNVAARAARSAGNIILRYMNRIEGLSVVEKQRMDFASEVDRLAEAEIVKELRRAYPTHAILGEESGQIGKGPLMWVIDPLDGTHNYLRGIPHFCVSIALLEKGEPVYGVVFDPLRDELFTASRGDGAYLNDRRIRVSRRDGLGGAMIATGFPYRVRNHLESQLSMTQALLQEAEDIRRMGSAALDLAYVAAGRVDGYFEPGLGVWDIAAGALLVREAGGVYNDFAGREGLPESGNIIAANHKVAAAMTQVIGASATPRLLGVSA</sequence>
<dbReference type="EMBL" id="JARJJS010000002">
    <property type="protein sequence ID" value="MDF4024918.1"/>
    <property type="molecule type" value="Genomic_DNA"/>
</dbReference>
<proteinExistence type="inferred from homology"/>
<protein>
    <recommendedName>
        <fullName evidence="8">Inositol-1-monophosphatase</fullName>
        <ecNumber evidence="8">3.1.3.25</ecNumber>
    </recommendedName>
</protein>
<comment type="catalytic activity">
    <reaction evidence="1 8">
        <text>a myo-inositol phosphate + H2O = myo-inositol + phosphate</text>
        <dbReference type="Rhea" id="RHEA:24056"/>
        <dbReference type="ChEBI" id="CHEBI:15377"/>
        <dbReference type="ChEBI" id="CHEBI:17268"/>
        <dbReference type="ChEBI" id="CHEBI:43474"/>
        <dbReference type="ChEBI" id="CHEBI:84139"/>
        <dbReference type="EC" id="3.1.3.25"/>
    </reaction>
</comment>
<dbReference type="InterPro" id="IPR000760">
    <property type="entry name" value="Inositol_monophosphatase-like"/>
</dbReference>
<evidence type="ECO:0000313" key="10">
    <source>
        <dbReference type="Proteomes" id="UP001528850"/>
    </source>
</evidence>
<dbReference type="InterPro" id="IPR020583">
    <property type="entry name" value="Inositol_monoP_metal-BS"/>
</dbReference>
<dbReference type="Gene3D" id="3.30.540.10">
    <property type="entry name" value="Fructose-1,6-Bisphosphatase, subunit A, domain 1"/>
    <property type="match status" value="1"/>
</dbReference>
<keyword evidence="7 8" id="KW-0460">Magnesium</keyword>
<keyword evidence="6" id="KW-0805">Transcription regulation</keyword>
<evidence type="ECO:0000256" key="2">
    <source>
        <dbReference type="ARBA" id="ARBA00001946"/>
    </source>
</evidence>
<keyword evidence="10" id="KW-1185">Reference proteome</keyword>